<sequence>MPTDWTDLYKYFDAHDLWFQGVCNLLRVISHLVNENTVHLRDQSPFPPLTDYDPDYYAEIDDWVFKWLTHEQNRRKLRSWDRKSDILSIMTPEDEEEDIGDIGPKALEVLSYELRYWHHRYLSLWPEIDALEAAKAANGSPDAPSTIHIHKGSLSAENSLLLSAEGKPDRSSSLPMPQSPLPIKAGDISPLIRKTMPNNLGGAGTVGNGNGKKGVKKPDMQPGSGSNMSSAGKNTRKHNAPAAQRHMENTNPGSSRLPRGASRDAKGQKTVPSAPPKSTMPATAELQPHDPPNGNSGMTSAMTTSSALSRSTERIDAVHDPVMQHISNTHHTGIAEAPVELQECKNSEKWATKDITIPTKPCDCQRCVEISRSVFVTDIKYASMTAKSKDQARDFFSRWGRIEEIKMIKREFNGGASLSVFLVIRKL</sequence>
<dbReference type="AlphaFoldDB" id="A0AA39U7Z8"/>
<organism evidence="2 3">
    <name type="scientific">Bombardia bombarda</name>
    <dbReference type="NCBI Taxonomy" id="252184"/>
    <lineage>
        <taxon>Eukaryota</taxon>
        <taxon>Fungi</taxon>
        <taxon>Dikarya</taxon>
        <taxon>Ascomycota</taxon>
        <taxon>Pezizomycotina</taxon>
        <taxon>Sordariomycetes</taxon>
        <taxon>Sordariomycetidae</taxon>
        <taxon>Sordariales</taxon>
        <taxon>Lasiosphaeriaceae</taxon>
        <taxon>Bombardia</taxon>
    </lineage>
</organism>
<comment type="caution">
    <text evidence="2">The sequence shown here is derived from an EMBL/GenBank/DDBJ whole genome shotgun (WGS) entry which is preliminary data.</text>
</comment>
<dbReference type="EMBL" id="JAULSR010000008">
    <property type="protein sequence ID" value="KAK0613080.1"/>
    <property type="molecule type" value="Genomic_DNA"/>
</dbReference>
<feature type="compositionally biased region" description="Low complexity" evidence="1">
    <location>
        <begin position="164"/>
        <end position="176"/>
    </location>
</feature>
<feature type="region of interest" description="Disordered" evidence="1">
    <location>
        <begin position="164"/>
        <end position="311"/>
    </location>
</feature>
<feature type="compositionally biased region" description="Low complexity" evidence="1">
    <location>
        <begin position="296"/>
        <end position="310"/>
    </location>
</feature>
<gene>
    <name evidence="2" type="ORF">B0T17DRAFT_397101</name>
</gene>
<proteinExistence type="predicted"/>
<accession>A0AA39U7Z8</accession>
<evidence type="ECO:0000256" key="1">
    <source>
        <dbReference type="SAM" id="MobiDB-lite"/>
    </source>
</evidence>
<evidence type="ECO:0000313" key="2">
    <source>
        <dbReference type="EMBL" id="KAK0613080.1"/>
    </source>
</evidence>
<dbReference type="Proteomes" id="UP001174934">
    <property type="component" value="Unassembled WGS sequence"/>
</dbReference>
<reference evidence="2" key="1">
    <citation type="submission" date="2023-06" db="EMBL/GenBank/DDBJ databases">
        <title>Genome-scale phylogeny and comparative genomics of the fungal order Sordariales.</title>
        <authorList>
            <consortium name="Lawrence Berkeley National Laboratory"/>
            <person name="Hensen N."/>
            <person name="Bonometti L."/>
            <person name="Westerberg I."/>
            <person name="Brannstrom I.O."/>
            <person name="Guillou S."/>
            <person name="Cros-Aarteil S."/>
            <person name="Calhoun S."/>
            <person name="Haridas S."/>
            <person name="Kuo A."/>
            <person name="Mondo S."/>
            <person name="Pangilinan J."/>
            <person name="Riley R."/>
            <person name="LaButti K."/>
            <person name="Andreopoulos B."/>
            <person name="Lipzen A."/>
            <person name="Chen C."/>
            <person name="Yanf M."/>
            <person name="Daum C."/>
            <person name="Ng V."/>
            <person name="Clum A."/>
            <person name="Steindorff A."/>
            <person name="Ohm R."/>
            <person name="Martin F."/>
            <person name="Silar P."/>
            <person name="Natvig D."/>
            <person name="Lalanne C."/>
            <person name="Gautier V."/>
            <person name="Ament-velasquez S.L."/>
            <person name="Kruys A."/>
            <person name="Hutchinson M.I."/>
            <person name="Powell A.J."/>
            <person name="Barry K."/>
            <person name="Miller A.N."/>
            <person name="Grigoriev I.V."/>
            <person name="Debuchy R."/>
            <person name="Gladieux P."/>
            <person name="Thoren M.H."/>
            <person name="Johannesson H."/>
        </authorList>
    </citation>
    <scope>NUCLEOTIDE SEQUENCE</scope>
    <source>
        <strain evidence="2">SMH3391-2</strain>
    </source>
</reference>
<feature type="compositionally biased region" description="Gly residues" evidence="1">
    <location>
        <begin position="201"/>
        <end position="212"/>
    </location>
</feature>
<feature type="compositionally biased region" description="Polar residues" evidence="1">
    <location>
        <begin position="223"/>
        <end position="233"/>
    </location>
</feature>
<name>A0AA39U7Z8_9PEZI</name>
<protein>
    <submittedName>
        <fullName evidence="2">Uncharacterized protein</fullName>
    </submittedName>
</protein>
<keyword evidence="3" id="KW-1185">Reference proteome</keyword>
<evidence type="ECO:0000313" key="3">
    <source>
        <dbReference type="Proteomes" id="UP001174934"/>
    </source>
</evidence>